<gene>
    <name evidence="7" type="ORF">GR197_23350</name>
</gene>
<dbReference type="PANTHER" id="PTHR45674">
    <property type="entry name" value="DNA LIGASE 1/3 FAMILY MEMBER"/>
    <property type="match status" value="1"/>
</dbReference>
<feature type="domain" description="DNA ligase ATP-dependent C-terminal" evidence="6">
    <location>
        <begin position="226"/>
        <end position="325"/>
    </location>
</feature>
<dbReference type="GO" id="GO:0006310">
    <property type="term" value="P:DNA recombination"/>
    <property type="evidence" value="ECO:0007669"/>
    <property type="project" value="InterPro"/>
</dbReference>
<comment type="similarity">
    <text evidence="1">Belongs to the ATP-dependent DNA ligase family.</text>
</comment>
<evidence type="ECO:0000259" key="6">
    <source>
        <dbReference type="Pfam" id="PF04679"/>
    </source>
</evidence>
<dbReference type="Pfam" id="PF01068">
    <property type="entry name" value="DNA_ligase_A_M"/>
    <property type="match status" value="1"/>
</dbReference>
<dbReference type="Pfam" id="PF04679">
    <property type="entry name" value="DNA_ligase_A_C"/>
    <property type="match status" value="1"/>
</dbReference>
<dbReference type="InterPro" id="IPR044117">
    <property type="entry name" value="OBF_LigC-like"/>
</dbReference>
<comment type="catalytic activity">
    <reaction evidence="4">
        <text>ATP + (deoxyribonucleotide)n-3'-hydroxyl + 5'-phospho-(deoxyribonucleotide)m = (deoxyribonucleotide)n+m + AMP + diphosphate.</text>
        <dbReference type="EC" id="6.5.1.1"/>
    </reaction>
</comment>
<evidence type="ECO:0000256" key="4">
    <source>
        <dbReference type="ARBA" id="ARBA00034003"/>
    </source>
</evidence>
<evidence type="ECO:0000259" key="5">
    <source>
        <dbReference type="Pfam" id="PF01068"/>
    </source>
</evidence>
<dbReference type="SUPFAM" id="SSF56091">
    <property type="entry name" value="DNA ligase/mRNA capping enzyme, catalytic domain"/>
    <property type="match status" value="1"/>
</dbReference>
<evidence type="ECO:0000256" key="3">
    <source>
        <dbReference type="ARBA" id="ARBA00022598"/>
    </source>
</evidence>
<reference evidence="7 8" key="1">
    <citation type="submission" date="2019-12" db="EMBL/GenBank/DDBJ databases">
        <title>Rhizobium genotypes associated with high levels of biological nitrogen fixation by grain legumes in a temperate-maritime cropping system.</title>
        <authorList>
            <person name="Maluk M."/>
            <person name="Francesc Ferrando Molina F."/>
            <person name="Lopez Del Egido L."/>
            <person name="Lafos M."/>
            <person name="Langarica-Fuentes A."/>
            <person name="Gebre Yohannes G."/>
            <person name="Young M.W."/>
            <person name="Martin P."/>
            <person name="Gantlett R."/>
            <person name="Kenicer G."/>
            <person name="Hawes C."/>
            <person name="Begg G.S."/>
            <person name="Quilliam R.S."/>
            <person name="Squire G.R."/>
            <person name="Poole P.S."/>
            <person name="Young P.W."/>
            <person name="Iannetta P.M."/>
            <person name="James E.K."/>
        </authorList>
    </citation>
    <scope>NUCLEOTIDE SEQUENCE [LARGE SCALE GENOMIC DNA]</scope>
    <source>
        <strain evidence="7 8">JHI366</strain>
    </source>
</reference>
<evidence type="ECO:0000256" key="1">
    <source>
        <dbReference type="ARBA" id="ARBA00007572"/>
    </source>
</evidence>
<name>A0A7K3UIC0_9HYPH</name>
<protein>
    <recommendedName>
        <fullName evidence="2">DNA ligase (ATP)</fullName>
        <ecNumber evidence="2">6.5.1.1</ecNumber>
    </recommendedName>
</protein>
<dbReference type="CDD" id="cd07905">
    <property type="entry name" value="Adenylation_DNA_ligase_LigC"/>
    <property type="match status" value="1"/>
</dbReference>
<dbReference type="AlphaFoldDB" id="A0A7K3UIC0"/>
<dbReference type="CDD" id="cd07970">
    <property type="entry name" value="OBF_DNA_ligase_LigC"/>
    <property type="match status" value="1"/>
</dbReference>
<dbReference type="PANTHER" id="PTHR45674:SF4">
    <property type="entry name" value="DNA LIGASE 1"/>
    <property type="match status" value="1"/>
</dbReference>
<dbReference type="GO" id="GO:0006281">
    <property type="term" value="P:DNA repair"/>
    <property type="evidence" value="ECO:0007669"/>
    <property type="project" value="InterPro"/>
</dbReference>
<dbReference type="EMBL" id="WUFT01000016">
    <property type="protein sequence ID" value="NEJ73440.1"/>
    <property type="molecule type" value="Genomic_DNA"/>
</dbReference>
<dbReference type="SUPFAM" id="SSF50249">
    <property type="entry name" value="Nucleic acid-binding proteins"/>
    <property type="match status" value="1"/>
</dbReference>
<dbReference type="InterPro" id="IPR012340">
    <property type="entry name" value="NA-bd_OB-fold"/>
</dbReference>
<evidence type="ECO:0000313" key="8">
    <source>
        <dbReference type="Proteomes" id="UP000471753"/>
    </source>
</evidence>
<proteinExistence type="inferred from homology"/>
<dbReference type="GO" id="GO:0003910">
    <property type="term" value="F:DNA ligase (ATP) activity"/>
    <property type="evidence" value="ECO:0007669"/>
    <property type="project" value="UniProtKB-EC"/>
</dbReference>
<dbReference type="Gene3D" id="3.30.470.30">
    <property type="entry name" value="DNA ligase/mRNA capping enzyme"/>
    <property type="match status" value="1"/>
</dbReference>
<dbReference type="Gene3D" id="2.40.50.140">
    <property type="entry name" value="Nucleic acid-binding proteins"/>
    <property type="match status" value="1"/>
</dbReference>
<accession>A0A7K3UIC0</accession>
<dbReference type="InterPro" id="IPR012309">
    <property type="entry name" value="DNA_ligase_ATP-dep_C"/>
</dbReference>
<evidence type="ECO:0000256" key="2">
    <source>
        <dbReference type="ARBA" id="ARBA00012727"/>
    </source>
</evidence>
<feature type="domain" description="ATP-dependent DNA ligase family profile" evidence="5">
    <location>
        <begin position="29"/>
        <end position="207"/>
    </location>
</feature>
<dbReference type="RefSeq" id="WP_164013858.1">
    <property type="nucleotide sequence ID" value="NZ_WUFT01000016.1"/>
</dbReference>
<dbReference type="NCBIfam" id="NF006078">
    <property type="entry name" value="PRK08224.1"/>
    <property type="match status" value="1"/>
</dbReference>
<dbReference type="GO" id="GO:0005524">
    <property type="term" value="F:ATP binding"/>
    <property type="evidence" value="ECO:0007669"/>
    <property type="project" value="InterPro"/>
</dbReference>
<sequence>MRASSEPKFGLSLEIEPMEARSAEGLPEGPGWQFEPKWDGFRCLVFKEGSAADLRAKSGKPLGRYFPEVLEFFSKLPAERFVVDGELVIDIDGKLAFDALQMRLHPAESRVRKLSAQTPAKLVVFDMLMAHDGVPILDQDLEFRRAALEAFAKDAVNPGRLILSPFTRDRVEATRWLSASGADTDGVVCKRVDGPYLPGERAMVKVKRLRTVDCVVGGFRYERNSDLVGSLLLGLYNDQGELDHVGFTSTITDAERPELTAKLEALRGGAGFTGKAPGGPSRWSTSRSSDWEPLKLELVVEVRFDHVTGHRFRHGTKLLRWRPDKRPTQCKIKQVDQ</sequence>
<dbReference type="InterPro" id="IPR012310">
    <property type="entry name" value="DNA_ligase_ATP-dep_cent"/>
</dbReference>
<evidence type="ECO:0000313" key="7">
    <source>
        <dbReference type="EMBL" id="NEJ73440.1"/>
    </source>
</evidence>
<dbReference type="InterPro" id="IPR044119">
    <property type="entry name" value="Adenylation_LigC-like"/>
</dbReference>
<comment type="caution">
    <text evidence="7">The sequence shown here is derived from an EMBL/GenBank/DDBJ whole genome shotgun (WGS) entry which is preliminary data.</text>
</comment>
<dbReference type="Gene3D" id="3.30.1490.70">
    <property type="match status" value="1"/>
</dbReference>
<dbReference type="InterPro" id="IPR050191">
    <property type="entry name" value="ATP-dep_DNA_ligase"/>
</dbReference>
<organism evidence="7 8">
    <name type="scientific">Rhizobium phaseoli</name>
    <dbReference type="NCBI Taxonomy" id="396"/>
    <lineage>
        <taxon>Bacteria</taxon>
        <taxon>Pseudomonadati</taxon>
        <taxon>Pseudomonadota</taxon>
        <taxon>Alphaproteobacteria</taxon>
        <taxon>Hyphomicrobiales</taxon>
        <taxon>Rhizobiaceae</taxon>
        <taxon>Rhizobium/Agrobacterium group</taxon>
        <taxon>Rhizobium</taxon>
    </lineage>
</organism>
<dbReference type="Proteomes" id="UP000471753">
    <property type="component" value="Unassembled WGS sequence"/>
</dbReference>
<keyword evidence="3 7" id="KW-0436">Ligase</keyword>
<dbReference type="EC" id="6.5.1.1" evidence="2"/>